<keyword evidence="6 10" id="KW-0479">Metal-binding</keyword>
<keyword evidence="9 10" id="KW-0119">Carbohydrate metabolism</keyword>
<evidence type="ECO:0000256" key="5">
    <source>
        <dbReference type="ARBA" id="ARBA00013078"/>
    </source>
</evidence>
<evidence type="ECO:0000256" key="10">
    <source>
        <dbReference type="HAMAP-Rule" id="MF_00495"/>
    </source>
</evidence>
<dbReference type="PRINTS" id="PR00413">
    <property type="entry name" value="HADHALOGNASE"/>
</dbReference>
<comment type="catalytic activity">
    <reaction evidence="1 10">
        <text>2-phosphoglycolate + H2O = glycolate + phosphate</text>
        <dbReference type="Rhea" id="RHEA:14369"/>
        <dbReference type="ChEBI" id="CHEBI:15377"/>
        <dbReference type="ChEBI" id="CHEBI:29805"/>
        <dbReference type="ChEBI" id="CHEBI:43474"/>
        <dbReference type="ChEBI" id="CHEBI:58033"/>
        <dbReference type="EC" id="3.1.3.18"/>
    </reaction>
</comment>
<keyword evidence="8 10" id="KW-0460">Magnesium</keyword>
<dbReference type="GO" id="GO:0008967">
    <property type="term" value="F:phosphoglycolate phosphatase activity"/>
    <property type="evidence" value="ECO:0007669"/>
    <property type="project" value="UniProtKB-EC"/>
</dbReference>
<comment type="similarity">
    <text evidence="4 10">Belongs to the HAD-like hydrolase superfamily. CbbY/CbbZ/Gph/YieH family.</text>
</comment>
<evidence type="ECO:0000313" key="12">
    <source>
        <dbReference type="Proteomes" id="UP001595799"/>
    </source>
</evidence>
<dbReference type="InterPro" id="IPR037512">
    <property type="entry name" value="PGPase_prok"/>
</dbReference>
<dbReference type="PANTHER" id="PTHR43434:SF1">
    <property type="entry name" value="PHOSPHOGLYCOLATE PHOSPHATASE"/>
    <property type="match status" value="1"/>
</dbReference>
<evidence type="ECO:0000256" key="3">
    <source>
        <dbReference type="ARBA" id="ARBA00004818"/>
    </source>
</evidence>
<dbReference type="SFLD" id="SFLDG01129">
    <property type="entry name" value="C1.5:_HAD__Beta-PGM__Phosphata"/>
    <property type="match status" value="1"/>
</dbReference>
<evidence type="ECO:0000256" key="4">
    <source>
        <dbReference type="ARBA" id="ARBA00006171"/>
    </source>
</evidence>
<dbReference type="InterPro" id="IPR036412">
    <property type="entry name" value="HAD-like_sf"/>
</dbReference>
<dbReference type="SUPFAM" id="SSF56784">
    <property type="entry name" value="HAD-like"/>
    <property type="match status" value="1"/>
</dbReference>
<name>A0ABV8URZ9_9PROT</name>
<dbReference type="InterPro" id="IPR023198">
    <property type="entry name" value="PGP-like_dom2"/>
</dbReference>
<dbReference type="InterPro" id="IPR023214">
    <property type="entry name" value="HAD_sf"/>
</dbReference>
<dbReference type="Gene3D" id="3.40.50.1000">
    <property type="entry name" value="HAD superfamily/HAD-like"/>
    <property type="match status" value="1"/>
</dbReference>
<dbReference type="SFLD" id="SFLDS00003">
    <property type="entry name" value="Haloacid_Dehalogenase"/>
    <property type="match status" value="1"/>
</dbReference>
<evidence type="ECO:0000256" key="1">
    <source>
        <dbReference type="ARBA" id="ARBA00000830"/>
    </source>
</evidence>
<dbReference type="NCBIfam" id="TIGR01509">
    <property type="entry name" value="HAD-SF-IA-v3"/>
    <property type="match status" value="1"/>
</dbReference>
<dbReference type="SFLD" id="SFLDG01135">
    <property type="entry name" value="C1.5.6:_HAD__Beta-PGM__Phospha"/>
    <property type="match status" value="1"/>
</dbReference>
<accession>A0ABV8URZ9</accession>
<comment type="cofactor">
    <cofactor evidence="2 10">
        <name>Mg(2+)</name>
        <dbReference type="ChEBI" id="CHEBI:18420"/>
    </cofactor>
</comment>
<sequence length="228" mass="24441">MKENAPSVLLFDLDGTLVDSAPGLAEALGQLLAEKGLPAPTLAEVIPMIGDGAHKLVERALHWAEAEGQIDTEMASRRFLDLYAATLIADTKLYDGVEETLRHLSREGWRLAVCTNKPEKPSCTILDNLGLLPLFEQVAGGDSYSTRKPDPRHLTECLRAMQASPVQAIMVGDGHNDLLAGRAAGLTTIWARYGYGGEIAAGLPRDASIASFAELPACLKSLQARRPA</sequence>
<proteinExistence type="inferred from homology"/>
<evidence type="ECO:0000313" key="11">
    <source>
        <dbReference type="EMBL" id="MFC4353371.1"/>
    </source>
</evidence>
<dbReference type="Gene3D" id="1.10.150.240">
    <property type="entry name" value="Putative phosphatase, domain 2"/>
    <property type="match status" value="1"/>
</dbReference>
<organism evidence="11 12">
    <name type="scientific">Fodinicurvata halophila</name>
    <dbReference type="NCBI Taxonomy" id="1419723"/>
    <lineage>
        <taxon>Bacteria</taxon>
        <taxon>Pseudomonadati</taxon>
        <taxon>Pseudomonadota</taxon>
        <taxon>Alphaproteobacteria</taxon>
        <taxon>Rhodospirillales</taxon>
        <taxon>Rhodovibrionaceae</taxon>
        <taxon>Fodinicurvata</taxon>
    </lineage>
</organism>
<evidence type="ECO:0000256" key="9">
    <source>
        <dbReference type="ARBA" id="ARBA00023277"/>
    </source>
</evidence>
<keyword evidence="12" id="KW-1185">Reference proteome</keyword>
<dbReference type="EC" id="3.1.3.18" evidence="5 10"/>
<evidence type="ECO:0000256" key="6">
    <source>
        <dbReference type="ARBA" id="ARBA00022723"/>
    </source>
</evidence>
<dbReference type="PANTHER" id="PTHR43434">
    <property type="entry name" value="PHOSPHOGLYCOLATE PHOSPHATASE"/>
    <property type="match status" value="1"/>
</dbReference>
<reference evidence="12" key="1">
    <citation type="journal article" date="2019" name="Int. J. Syst. Evol. Microbiol.">
        <title>The Global Catalogue of Microorganisms (GCM) 10K type strain sequencing project: providing services to taxonomists for standard genome sequencing and annotation.</title>
        <authorList>
            <consortium name="The Broad Institute Genomics Platform"/>
            <consortium name="The Broad Institute Genome Sequencing Center for Infectious Disease"/>
            <person name="Wu L."/>
            <person name="Ma J."/>
        </authorList>
    </citation>
    <scope>NUCLEOTIDE SEQUENCE [LARGE SCALE GENOMIC DNA]</scope>
    <source>
        <strain evidence="12">CECT 8472</strain>
    </source>
</reference>
<evidence type="ECO:0000256" key="2">
    <source>
        <dbReference type="ARBA" id="ARBA00001946"/>
    </source>
</evidence>
<dbReference type="InterPro" id="IPR050155">
    <property type="entry name" value="HAD-like_hydrolase_sf"/>
</dbReference>
<comment type="pathway">
    <text evidence="3 10">Organic acid metabolism; glycolate biosynthesis; glycolate from 2-phosphoglycolate: step 1/1.</text>
</comment>
<keyword evidence="7 10" id="KW-0378">Hydrolase</keyword>
<evidence type="ECO:0000256" key="8">
    <source>
        <dbReference type="ARBA" id="ARBA00022842"/>
    </source>
</evidence>
<gene>
    <name evidence="11" type="primary">gph</name>
    <name evidence="11" type="ORF">ACFOW6_17620</name>
</gene>
<dbReference type="NCBIfam" id="TIGR01449">
    <property type="entry name" value="PGP_bact"/>
    <property type="match status" value="1"/>
</dbReference>
<evidence type="ECO:0000256" key="7">
    <source>
        <dbReference type="ARBA" id="ARBA00022801"/>
    </source>
</evidence>
<feature type="binding site" evidence="10">
    <location>
        <position position="14"/>
    </location>
    <ligand>
        <name>Mg(2+)</name>
        <dbReference type="ChEBI" id="CHEBI:18420"/>
    </ligand>
</feature>
<comment type="function">
    <text evidence="10">Specifically catalyzes the dephosphorylation of 2-phosphoglycolate. Is involved in the dissimilation of the intracellular 2-phosphoglycolate formed during the DNA repair of 3'-phosphoglycolate ends, a major class of DNA lesions induced by oxidative stress.</text>
</comment>
<dbReference type="InterPro" id="IPR006439">
    <property type="entry name" value="HAD-SF_hydro_IA"/>
</dbReference>
<dbReference type="EMBL" id="JBHSCW010000012">
    <property type="protein sequence ID" value="MFC4353371.1"/>
    <property type="molecule type" value="Genomic_DNA"/>
</dbReference>
<comment type="caution">
    <text evidence="11">The sequence shown here is derived from an EMBL/GenBank/DDBJ whole genome shotgun (WGS) entry which is preliminary data.</text>
</comment>
<protein>
    <recommendedName>
        <fullName evidence="5 10">Phosphoglycolate phosphatase</fullName>
        <shortName evidence="10">PGP</shortName>
        <shortName evidence="10">PGPase</shortName>
        <ecNumber evidence="5 10">3.1.3.18</ecNumber>
    </recommendedName>
</protein>
<feature type="binding site" evidence="10">
    <location>
        <position position="173"/>
    </location>
    <ligand>
        <name>Mg(2+)</name>
        <dbReference type="ChEBI" id="CHEBI:18420"/>
    </ligand>
</feature>
<feature type="binding site" evidence="10">
    <location>
        <position position="12"/>
    </location>
    <ligand>
        <name>Mg(2+)</name>
        <dbReference type="ChEBI" id="CHEBI:18420"/>
    </ligand>
</feature>
<feature type="active site" description="Nucleophile" evidence="10">
    <location>
        <position position="12"/>
    </location>
</feature>
<dbReference type="Pfam" id="PF00702">
    <property type="entry name" value="Hydrolase"/>
    <property type="match status" value="1"/>
</dbReference>
<dbReference type="Proteomes" id="UP001595799">
    <property type="component" value="Unassembled WGS sequence"/>
</dbReference>
<dbReference type="RefSeq" id="WP_382423747.1">
    <property type="nucleotide sequence ID" value="NZ_JBHSCW010000012.1"/>
</dbReference>
<dbReference type="HAMAP" id="MF_00495">
    <property type="entry name" value="GPH_hydrolase_bact"/>
    <property type="match status" value="1"/>
</dbReference>